<gene>
    <name evidence="1" type="ORF">HD596_009070</name>
</gene>
<reference evidence="1 2" key="1">
    <citation type="submission" date="2020-08" db="EMBL/GenBank/DDBJ databases">
        <title>Sequencing the genomes of 1000 actinobacteria strains.</title>
        <authorList>
            <person name="Klenk H.-P."/>
        </authorList>
    </citation>
    <scope>NUCLEOTIDE SEQUENCE [LARGE SCALE GENOMIC DNA]</scope>
    <source>
        <strain evidence="1 2">DSM 45507</strain>
    </source>
</reference>
<dbReference type="Gene3D" id="3.40.50.150">
    <property type="entry name" value="Vaccinia Virus protein VP39"/>
    <property type="match status" value="1"/>
</dbReference>
<organism evidence="1 2">
    <name type="scientific">Nonomuraea jabiensis</name>
    <dbReference type="NCBI Taxonomy" id="882448"/>
    <lineage>
        <taxon>Bacteria</taxon>
        <taxon>Bacillati</taxon>
        <taxon>Actinomycetota</taxon>
        <taxon>Actinomycetes</taxon>
        <taxon>Streptosporangiales</taxon>
        <taxon>Streptosporangiaceae</taxon>
        <taxon>Nonomuraea</taxon>
    </lineage>
</organism>
<accession>A0A7W9GEE5</accession>
<dbReference type="AlphaFoldDB" id="A0A7W9GEE5"/>
<evidence type="ECO:0000313" key="1">
    <source>
        <dbReference type="EMBL" id="MBB5782314.1"/>
    </source>
</evidence>
<dbReference type="EMBL" id="JACHMB010000001">
    <property type="protein sequence ID" value="MBB5782314.1"/>
    <property type="molecule type" value="Genomic_DNA"/>
</dbReference>
<sequence length="78" mass="8424">MHAEDGHQFVLARLADGTRYDVIVVDLPDEAPDSDAQHNRLYTGRSVLQQLGARVHSPLAAGVIDMAVRTGTEPAAEM</sequence>
<proteinExistence type="predicted"/>
<evidence type="ECO:0000313" key="2">
    <source>
        <dbReference type="Proteomes" id="UP000579153"/>
    </source>
</evidence>
<dbReference type="RefSeq" id="WP_185075438.1">
    <property type="nucleotide sequence ID" value="NZ_JACHMB010000001.1"/>
</dbReference>
<comment type="caution">
    <text evidence="1">The sequence shown here is derived from an EMBL/GenBank/DDBJ whole genome shotgun (WGS) entry which is preliminary data.</text>
</comment>
<dbReference type="InterPro" id="IPR029063">
    <property type="entry name" value="SAM-dependent_MTases_sf"/>
</dbReference>
<name>A0A7W9GEE5_9ACTN</name>
<protein>
    <submittedName>
        <fullName evidence="1">Uncharacterized protein</fullName>
    </submittedName>
</protein>
<dbReference type="Proteomes" id="UP000579153">
    <property type="component" value="Unassembled WGS sequence"/>
</dbReference>
<keyword evidence="2" id="KW-1185">Reference proteome</keyword>